<evidence type="ECO:0008006" key="5">
    <source>
        <dbReference type="Google" id="ProtNLM"/>
    </source>
</evidence>
<name>A0AAD2WAK6_PSEPU</name>
<keyword evidence="2" id="KW-1133">Transmembrane helix</keyword>
<feature type="transmembrane region" description="Helical" evidence="2">
    <location>
        <begin position="161"/>
        <end position="181"/>
    </location>
</feature>
<evidence type="ECO:0000256" key="2">
    <source>
        <dbReference type="SAM" id="Phobius"/>
    </source>
</evidence>
<feature type="compositionally biased region" description="Polar residues" evidence="1">
    <location>
        <begin position="272"/>
        <end position="300"/>
    </location>
</feature>
<dbReference type="PANTHER" id="PTHR32305">
    <property type="match status" value="1"/>
</dbReference>
<dbReference type="InterPro" id="IPR050708">
    <property type="entry name" value="T6SS_VgrG/RHS"/>
</dbReference>
<gene>
    <name evidence="3" type="ORF">C206_11814</name>
</gene>
<dbReference type="Proteomes" id="UP000013237">
    <property type="component" value="Unassembled WGS sequence"/>
</dbReference>
<dbReference type="AlphaFoldDB" id="A0AAD2WAK6"/>
<dbReference type="Gene3D" id="2.180.10.10">
    <property type="entry name" value="RHS repeat-associated core"/>
    <property type="match status" value="1"/>
</dbReference>
<dbReference type="InterPro" id="IPR022385">
    <property type="entry name" value="Rhs_assc_core"/>
</dbReference>
<reference evidence="3 4" key="1">
    <citation type="submission" date="2013-02" db="EMBL/GenBank/DDBJ databases">
        <title>Insights into the proteome of triclosan-resistant Pseudomonas putida TRO1, isolated from activated sludge.</title>
        <authorList>
            <person name="Lolas I.B."/>
            <person name="Almeida B."/>
            <person name="Starnawski P.M."/>
            <person name="Soenderkaer M."/>
            <person name="Nielsen K.L."/>
            <person name="Nielsen J.L."/>
        </authorList>
    </citation>
    <scope>NUCLEOTIDE SEQUENCE [LARGE SCALE GENOMIC DNA]</scope>
    <source>
        <strain evidence="3 4">TRO1</strain>
    </source>
</reference>
<accession>A0AAD2WAK6</accession>
<organism evidence="3 4">
    <name type="scientific">Pseudomonas putida TRO1</name>
    <dbReference type="NCBI Taxonomy" id="1227924"/>
    <lineage>
        <taxon>Bacteria</taxon>
        <taxon>Pseudomonadati</taxon>
        <taxon>Pseudomonadota</taxon>
        <taxon>Gammaproteobacteria</taxon>
        <taxon>Pseudomonadales</taxon>
        <taxon>Pseudomonadaceae</taxon>
        <taxon>Pseudomonas</taxon>
    </lineage>
</organism>
<dbReference type="EMBL" id="APBQ01000067">
    <property type="protein sequence ID" value="ENY77527.1"/>
    <property type="molecule type" value="Genomic_DNA"/>
</dbReference>
<keyword evidence="2" id="KW-0472">Membrane</keyword>
<feature type="transmembrane region" description="Helical" evidence="2">
    <location>
        <begin position="193"/>
        <end position="210"/>
    </location>
</feature>
<sequence>MAAAKKTLRFYQNGRIATEVKDALTHSVFRHAGGLLAQRASVADEGHLLMGVSNTDTVMTELGHAALKAYPYSPYGHCNARSESNTLLAFNGEPLDSATGCYALGNGYRMYNPTLERFCSPDNISPFGKGGLNAYMYCAGDPVNRVDPTGHLSFGIIGAGLHYTALATGLVGSGLAIAGMITKSKKLEMAGGFLSLVTLLIIGAGQLAMLKMRTINAARSAPLPEDLPPSYSQAINRARPSVPTEPPPPSYSEATAALEAAHAAAARALNPNAGTSSGPVNNNGRTSAFATQISMGNLRQ</sequence>
<dbReference type="RefSeq" id="WP_004575839.1">
    <property type="nucleotide sequence ID" value="NZ_APBQ01000067.1"/>
</dbReference>
<dbReference type="PANTHER" id="PTHR32305:SF15">
    <property type="entry name" value="PROTEIN RHSA-RELATED"/>
    <property type="match status" value="1"/>
</dbReference>
<keyword evidence="2" id="KW-0812">Transmembrane</keyword>
<evidence type="ECO:0000313" key="3">
    <source>
        <dbReference type="EMBL" id="ENY77527.1"/>
    </source>
</evidence>
<feature type="region of interest" description="Disordered" evidence="1">
    <location>
        <begin position="270"/>
        <end position="300"/>
    </location>
</feature>
<protein>
    <recommendedName>
        <fullName evidence="5">RHS repeat-associated core domain-containing protein</fullName>
    </recommendedName>
</protein>
<dbReference type="NCBIfam" id="TIGR03696">
    <property type="entry name" value="Rhs_assc_core"/>
    <property type="match status" value="1"/>
</dbReference>
<proteinExistence type="predicted"/>
<comment type="caution">
    <text evidence="3">The sequence shown here is derived from an EMBL/GenBank/DDBJ whole genome shotgun (WGS) entry which is preliminary data.</text>
</comment>
<evidence type="ECO:0000256" key="1">
    <source>
        <dbReference type="SAM" id="MobiDB-lite"/>
    </source>
</evidence>
<dbReference type="SUPFAM" id="SSF56399">
    <property type="entry name" value="ADP-ribosylation"/>
    <property type="match status" value="1"/>
</dbReference>
<evidence type="ECO:0000313" key="4">
    <source>
        <dbReference type="Proteomes" id="UP000013237"/>
    </source>
</evidence>